<feature type="region of interest" description="Disordered" evidence="1">
    <location>
        <begin position="40"/>
        <end position="84"/>
    </location>
</feature>
<feature type="region of interest" description="Disordered" evidence="1">
    <location>
        <begin position="98"/>
        <end position="120"/>
    </location>
</feature>
<proteinExistence type="predicted"/>
<dbReference type="PANTHER" id="PTHR31157:SF1">
    <property type="entry name" value="SCP DOMAIN-CONTAINING PROTEIN"/>
    <property type="match status" value="1"/>
</dbReference>
<evidence type="ECO:0000259" key="2">
    <source>
        <dbReference type="Pfam" id="PF00188"/>
    </source>
</evidence>
<accession>A0AA41U5U6</accession>
<dbReference type="InterPro" id="IPR014044">
    <property type="entry name" value="CAP_dom"/>
</dbReference>
<dbReference type="CDD" id="cd05379">
    <property type="entry name" value="CAP_bacterial"/>
    <property type="match status" value="1"/>
</dbReference>
<dbReference type="PANTHER" id="PTHR31157">
    <property type="entry name" value="SCP DOMAIN-CONTAINING PROTEIN"/>
    <property type="match status" value="1"/>
</dbReference>
<dbReference type="EMBL" id="JAKGSG010000020">
    <property type="protein sequence ID" value="MCF4120388.1"/>
    <property type="molecule type" value="Genomic_DNA"/>
</dbReference>
<dbReference type="RefSeq" id="WP_236088158.1">
    <property type="nucleotide sequence ID" value="NZ_JAKGSG010000020.1"/>
</dbReference>
<dbReference type="Proteomes" id="UP001165405">
    <property type="component" value="Unassembled WGS sequence"/>
</dbReference>
<dbReference type="InterPro" id="IPR035940">
    <property type="entry name" value="CAP_sf"/>
</dbReference>
<comment type="caution">
    <text evidence="3">The sequence shown here is derived from an EMBL/GenBank/DDBJ whole genome shotgun (WGS) entry which is preliminary data.</text>
</comment>
<feature type="domain" description="SCP" evidence="2">
    <location>
        <begin position="132"/>
        <end position="231"/>
    </location>
</feature>
<feature type="compositionally biased region" description="Low complexity" evidence="1">
    <location>
        <begin position="41"/>
        <end position="54"/>
    </location>
</feature>
<dbReference type="AlphaFoldDB" id="A0AA41U5U6"/>
<evidence type="ECO:0000313" key="3">
    <source>
        <dbReference type="EMBL" id="MCF4120388.1"/>
    </source>
</evidence>
<gene>
    <name evidence="3" type="ORF">L1785_05295</name>
</gene>
<evidence type="ECO:0000313" key="4">
    <source>
        <dbReference type="Proteomes" id="UP001165405"/>
    </source>
</evidence>
<name>A0AA41U5U6_9MICO</name>
<protein>
    <submittedName>
        <fullName evidence="3">CAP domain-containing protein</fullName>
    </submittedName>
</protein>
<dbReference type="Gene3D" id="3.40.33.10">
    <property type="entry name" value="CAP"/>
    <property type="match status" value="1"/>
</dbReference>
<evidence type="ECO:0000256" key="1">
    <source>
        <dbReference type="SAM" id="MobiDB-lite"/>
    </source>
</evidence>
<organism evidence="3 4">
    <name type="scientific">Antribacter soli</name>
    <dbReference type="NCBI Taxonomy" id="2910976"/>
    <lineage>
        <taxon>Bacteria</taxon>
        <taxon>Bacillati</taxon>
        <taxon>Actinomycetota</taxon>
        <taxon>Actinomycetes</taxon>
        <taxon>Micrococcales</taxon>
        <taxon>Promicromonosporaceae</taxon>
        <taxon>Antribacter</taxon>
    </lineage>
</organism>
<dbReference type="SUPFAM" id="SSF55797">
    <property type="entry name" value="PR-1-like"/>
    <property type="match status" value="1"/>
</dbReference>
<sequence>MSLPTGAAVAALTGAVTPEQAGPLGPVVAALPVFDDGGRDAGAAALGDVAGPVVEPDAQDPARADDGTAGDTVVSPTTSGDGTEAMLGDLGAPVIVVPAEPSASPEPSASASAAAAEGGPEVLTPEAAAVVELTNAERAAAGCPALTVDERLTAAARLHSEDMVAQGYFDHTSLDGRTPWDRAKAQGYTNPSGENIAAGQPDAEAVVRAWMDSPGHRENILNCDFREIGVGEVDQVWTQLFGWG</sequence>
<dbReference type="Pfam" id="PF00188">
    <property type="entry name" value="CAP"/>
    <property type="match status" value="1"/>
</dbReference>
<keyword evidence="4" id="KW-1185">Reference proteome</keyword>
<reference evidence="3" key="1">
    <citation type="submission" date="2022-01" db="EMBL/GenBank/DDBJ databases">
        <title>Antribacter sp. nov., isolated from Guizhou of China.</title>
        <authorList>
            <person name="Chengliang C."/>
            <person name="Ya Z."/>
        </authorList>
    </citation>
    <scope>NUCLEOTIDE SEQUENCE</scope>
    <source>
        <strain evidence="3">KLBMP 9083</strain>
    </source>
</reference>